<comment type="caution">
    <text evidence="5">The sequence shown here is derived from an EMBL/GenBank/DDBJ whole genome shotgun (WGS) entry which is preliminary data.</text>
</comment>
<dbReference type="Proteomes" id="UP001530315">
    <property type="component" value="Unassembled WGS sequence"/>
</dbReference>
<accession>A0ABD3N0Q6</accession>
<evidence type="ECO:0000256" key="3">
    <source>
        <dbReference type="SAM" id="MobiDB-lite"/>
    </source>
</evidence>
<name>A0ABD3N0Q6_9STRA</name>
<sequence length="636" mass="71941">MVSEDGPIRERSETKLQLPRPTTTYKKSAKFTLRDCLLISLGALLTSSVIISLSIGSSNSNEILSTASSSSLRSRLQDFVDEGESIDQSKQKPQQIPRQESIDVTNDERTVFKSIIRRVKWTEEQCNGTLFNERNTIKQFQSATDVPMLQEGGVAHALERWLENNPSSSTNDDAYPTCYLPPSKLCNITNYSLIIMSHTTERLQVFMEPLELMIDSWPGLTEVIIVWNSPRDTLANAVENDKISEESRYATKLLQWHENITHPLRIFFSLENGLSNNLLNRYHPKLDPQNEAIMYFDDDGPFWSKEAMVHGGLELWKRNSDVQVGGFARNVRYLSDRMKRLEKSTLQQSIDIITRDVDGYVSEIHPTFTPVCHKVTGDHVEYNYFVFPDFAGHVLLPSGTILHRNYLCFIWHPAFDELRQWVVTHKTMPDDMTVSTLISHLSGRAPRTFPREVKAKGRRLLGSESSNSITTQYEGTNNNVRVESPPPDTSHRRLLWKQKGWGNMRQEAINSILGYFGSIHPGTVGWCAGTPYMKSNPRGVPFVCHPETPSLELIPWLIEGGVGSSQCPLDASVIPSPSEKKEVPIPDFDDFCGNCKNKIASTCQDRLQYLIDNYNVVPGEAKAAVIKEDTNCKKGR</sequence>
<feature type="compositionally biased region" description="Polar residues" evidence="3">
    <location>
        <begin position="86"/>
        <end position="102"/>
    </location>
</feature>
<keyword evidence="1" id="KW-0808">Transferase</keyword>
<organism evidence="5 6">
    <name type="scientific">Stephanodiscus triporus</name>
    <dbReference type="NCBI Taxonomy" id="2934178"/>
    <lineage>
        <taxon>Eukaryota</taxon>
        <taxon>Sar</taxon>
        <taxon>Stramenopiles</taxon>
        <taxon>Ochrophyta</taxon>
        <taxon>Bacillariophyta</taxon>
        <taxon>Coscinodiscophyceae</taxon>
        <taxon>Thalassiosirophycidae</taxon>
        <taxon>Stephanodiscales</taxon>
        <taxon>Stephanodiscaceae</taxon>
        <taxon>Stephanodiscus</taxon>
    </lineage>
</organism>
<feature type="compositionally biased region" description="Basic and acidic residues" evidence="3">
    <location>
        <begin position="1"/>
        <end position="14"/>
    </location>
</feature>
<dbReference type="GO" id="GO:0016740">
    <property type="term" value="F:transferase activity"/>
    <property type="evidence" value="ECO:0007669"/>
    <property type="project" value="UniProtKB-KW"/>
</dbReference>
<protein>
    <recommendedName>
        <fullName evidence="4">Glycosyl transferase 64 domain-containing protein</fullName>
    </recommendedName>
</protein>
<evidence type="ECO:0000256" key="1">
    <source>
        <dbReference type="ARBA" id="ARBA00022679"/>
    </source>
</evidence>
<dbReference type="EMBL" id="JALLAZ020001648">
    <property type="protein sequence ID" value="KAL3769678.1"/>
    <property type="molecule type" value="Genomic_DNA"/>
</dbReference>
<feature type="region of interest" description="Disordered" evidence="3">
    <location>
        <begin position="1"/>
        <end position="21"/>
    </location>
</feature>
<keyword evidence="6" id="KW-1185">Reference proteome</keyword>
<feature type="domain" description="Glycosyl transferase 64" evidence="4">
    <location>
        <begin position="192"/>
        <end position="331"/>
    </location>
</feature>
<feature type="region of interest" description="Disordered" evidence="3">
    <location>
        <begin position="83"/>
        <end position="102"/>
    </location>
</feature>
<keyword evidence="2" id="KW-1015">Disulfide bond</keyword>
<reference evidence="5 6" key="1">
    <citation type="submission" date="2024-10" db="EMBL/GenBank/DDBJ databases">
        <title>Updated reference genomes for cyclostephanoid diatoms.</title>
        <authorList>
            <person name="Roberts W.R."/>
            <person name="Alverson A.J."/>
        </authorList>
    </citation>
    <scope>NUCLEOTIDE SEQUENCE [LARGE SCALE GENOMIC DNA]</scope>
    <source>
        <strain evidence="5 6">AJA276-08</strain>
    </source>
</reference>
<evidence type="ECO:0000313" key="6">
    <source>
        <dbReference type="Proteomes" id="UP001530315"/>
    </source>
</evidence>
<dbReference type="InterPro" id="IPR029044">
    <property type="entry name" value="Nucleotide-diphossugar_trans"/>
</dbReference>
<dbReference type="Gene3D" id="3.90.550.10">
    <property type="entry name" value="Spore Coat Polysaccharide Biosynthesis Protein SpsA, Chain A"/>
    <property type="match status" value="1"/>
</dbReference>
<evidence type="ECO:0000313" key="5">
    <source>
        <dbReference type="EMBL" id="KAL3769678.1"/>
    </source>
</evidence>
<proteinExistence type="predicted"/>
<dbReference type="InterPro" id="IPR015338">
    <property type="entry name" value="GT64_dom"/>
</dbReference>
<evidence type="ECO:0000256" key="2">
    <source>
        <dbReference type="ARBA" id="ARBA00023157"/>
    </source>
</evidence>
<dbReference type="Pfam" id="PF09258">
    <property type="entry name" value="Glyco_transf_64"/>
    <property type="match status" value="1"/>
</dbReference>
<dbReference type="AlphaFoldDB" id="A0ABD3N0Q6"/>
<gene>
    <name evidence="5" type="ORF">ACHAW5_010259</name>
</gene>
<evidence type="ECO:0000259" key="4">
    <source>
        <dbReference type="Pfam" id="PF09258"/>
    </source>
</evidence>